<evidence type="ECO:0000313" key="6">
    <source>
        <dbReference type="Proteomes" id="UP001629113"/>
    </source>
</evidence>
<dbReference type="PANTHER" id="PTHR32494">
    <property type="entry name" value="ALLANTOATE DEIMINASE-RELATED"/>
    <property type="match status" value="1"/>
</dbReference>
<dbReference type="EMBL" id="JBFCZG010000001">
    <property type="protein sequence ID" value="KAL3427027.1"/>
    <property type="molecule type" value="Genomic_DNA"/>
</dbReference>
<feature type="region of interest" description="Disordered" evidence="3">
    <location>
        <begin position="48"/>
        <end position="67"/>
    </location>
</feature>
<dbReference type="Proteomes" id="UP001629113">
    <property type="component" value="Unassembled WGS sequence"/>
</dbReference>
<accession>A0ABR4PV47</accession>
<evidence type="ECO:0000313" key="5">
    <source>
        <dbReference type="EMBL" id="KAL3427027.1"/>
    </source>
</evidence>
<comment type="similarity">
    <text evidence="1">Belongs to the peptidase M20A family.</text>
</comment>
<keyword evidence="2" id="KW-0378">Hydrolase</keyword>
<organism evidence="5 6">
    <name type="scientific">Phlyctema vagabunda</name>
    <dbReference type="NCBI Taxonomy" id="108571"/>
    <lineage>
        <taxon>Eukaryota</taxon>
        <taxon>Fungi</taxon>
        <taxon>Dikarya</taxon>
        <taxon>Ascomycota</taxon>
        <taxon>Pezizomycotina</taxon>
        <taxon>Leotiomycetes</taxon>
        <taxon>Helotiales</taxon>
        <taxon>Dermateaceae</taxon>
        <taxon>Phlyctema</taxon>
    </lineage>
</organism>
<dbReference type="InterPro" id="IPR011650">
    <property type="entry name" value="Peptidase_M20_dimer"/>
</dbReference>
<protein>
    <recommendedName>
        <fullName evidence="4">Peptidase M20 dimerisation domain-containing protein</fullName>
    </recommendedName>
</protein>
<dbReference type="InterPro" id="IPR036264">
    <property type="entry name" value="Bact_exopeptidase_dim_dom"/>
</dbReference>
<feature type="domain" description="Peptidase M20 dimerisation" evidence="4">
    <location>
        <begin position="273"/>
        <end position="371"/>
    </location>
</feature>
<name>A0ABR4PV47_9HELO</name>
<dbReference type="NCBIfam" id="TIGR01879">
    <property type="entry name" value="hydantase"/>
    <property type="match status" value="1"/>
</dbReference>
<dbReference type="Gene3D" id="3.30.70.360">
    <property type="match status" value="1"/>
</dbReference>
<gene>
    <name evidence="5" type="ORF">PVAG01_00536</name>
</gene>
<dbReference type="PANTHER" id="PTHR32494:SF20">
    <property type="entry name" value="PEPTIDASE M20 DIMERISATION DOMAIN-CONTAINING PROTEIN"/>
    <property type="match status" value="1"/>
</dbReference>
<dbReference type="SUPFAM" id="SSF55031">
    <property type="entry name" value="Bacterial exopeptidase dimerisation domain"/>
    <property type="match status" value="1"/>
</dbReference>
<keyword evidence="6" id="KW-1185">Reference proteome</keyword>
<comment type="caution">
    <text evidence="5">The sequence shown here is derived from an EMBL/GenBank/DDBJ whole genome shotgun (WGS) entry which is preliminary data.</text>
</comment>
<dbReference type="InterPro" id="IPR010158">
    <property type="entry name" value="Amidase_Cbmase"/>
</dbReference>
<dbReference type="Pfam" id="PF01546">
    <property type="entry name" value="Peptidase_M20"/>
    <property type="match status" value="1"/>
</dbReference>
<reference evidence="5 6" key="1">
    <citation type="submission" date="2024-06" db="EMBL/GenBank/DDBJ databases">
        <title>Complete genome of Phlyctema vagabunda strain 19-DSS-EL-015.</title>
        <authorList>
            <person name="Fiorenzani C."/>
        </authorList>
    </citation>
    <scope>NUCLEOTIDE SEQUENCE [LARGE SCALE GENOMIC DNA]</scope>
    <source>
        <strain evidence="5 6">19-DSS-EL-015</strain>
    </source>
</reference>
<dbReference type="SUPFAM" id="SSF53187">
    <property type="entry name" value="Zn-dependent exopeptidases"/>
    <property type="match status" value="1"/>
</dbReference>
<dbReference type="InterPro" id="IPR002933">
    <property type="entry name" value="Peptidase_M20"/>
</dbReference>
<sequence>MAYPLRDSTLLGNANASEGVNEKSDYYREPELSIIETQEFDEKFYHASGVDSASSTNSPKSEHGIRANGPRLWHDLHHTAQWGAIPGSMGMARLTLSDEDKAVRDWFVKEARSFGCQIKIDGIGNIFAVLPGRNNDLAPIAMGSHLDTQPAGGRFDGILGVLSGLEVLRTIKESGELTYAPIAVVVWTNEEGARFNPGCTGSAVWAGWTRLSDALKQTDSEGASIESELSRIGYAGPYLADHRMNPLSAHFELHIEQGPRLEKASKQIGVVCGVQGIRWYTAKVTGERAHAGSTPMSVRSDAVVGAAEIITLLRDRATELNGFATVGCVHVDRASSNTIAGDVTFSIDLRHRSAEGLEAMERNMRDRMEALTLRSPGLHFSLAQRWESPAVRFDDSMLSCVRAAASNELGVYGFIELDSNAGHDSVLTAACGVPSAMIFVPSKAGLSHCPEEFTSEEDCTVGVQVLLDSVLRYDDAVREYLSR</sequence>
<evidence type="ECO:0000256" key="1">
    <source>
        <dbReference type="ARBA" id="ARBA00006247"/>
    </source>
</evidence>
<proteinExistence type="inferred from homology"/>
<dbReference type="Gene3D" id="3.40.630.10">
    <property type="entry name" value="Zn peptidases"/>
    <property type="match status" value="1"/>
</dbReference>
<dbReference type="Pfam" id="PF07687">
    <property type="entry name" value="M20_dimer"/>
    <property type="match status" value="1"/>
</dbReference>
<evidence type="ECO:0000256" key="3">
    <source>
        <dbReference type="SAM" id="MobiDB-lite"/>
    </source>
</evidence>
<evidence type="ECO:0000259" key="4">
    <source>
        <dbReference type="Pfam" id="PF07687"/>
    </source>
</evidence>
<evidence type="ECO:0000256" key="2">
    <source>
        <dbReference type="ARBA" id="ARBA00022801"/>
    </source>
</evidence>
<dbReference type="CDD" id="cd03884">
    <property type="entry name" value="M20_bAS"/>
    <property type="match status" value="1"/>
</dbReference>